<dbReference type="AlphaFoldDB" id="A8MCT7"/>
<dbReference type="eggNOG" id="arCOG04233">
    <property type="taxonomic scope" value="Archaea"/>
</dbReference>
<organism evidence="2 3">
    <name type="scientific">Caldivirga maquilingensis (strain ATCC 700844 / DSM 13496 / JCM 10307 / IC-167)</name>
    <dbReference type="NCBI Taxonomy" id="397948"/>
    <lineage>
        <taxon>Archaea</taxon>
        <taxon>Thermoproteota</taxon>
        <taxon>Thermoprotei</taxon>
        <taxon>Thermoproteales</taxon>
        <taxon>Thermoproteaceae</taxon>
        <taxon>Caldivirga</taxon>
    </lineage>
</organism>
<sequence>MIDGELMGVPRRVISLNPSVTEFLFLLGAGDRVVGVDVWSYRPREAMRVMRIGSFTSANIDLIKNLNPDLIILSYPVQRQLVNQLRALAPVLAIPTPVNLNTALGFFEMIGGLLDMDEEALRLVGIYRDLMRREANVDGVLAVFSLGDYVVPCEASYVASALNRVGLNYVKGFKCVMVLTNKDGLINLINQLNPNLIIYEGKTKTYRPQELDFAANRRVLFVPNDTLAHFGPSLPLDLRLVSEAVNNGRSFVEGTSSVNRPSLSDEWYKPYVT</sequence>
<dbReference type="RefSeq" id="WP_012185812.1">
    <property type="nucleotide sequence ID" value="NC_009954.1"/>
</dbReference>
<feature type="domain" description="Fe/B12 periplasmic-binding" evidence="1">
    <location>
        <begin position="12"/>
        <end position="249"/>
    </location>
</feature>
<dbReference type="STRING" id="397948.Cmaq_0757"/>
<dbReference type="PANTHER" id="PTHR30535:SF34">
    <property type="entry name" value="MOLYBDATE-BINDING PROTEIN MOLA"/>
    <property type="match status" value="1"/>
</dbReference>
<proteinExistence type="predicted"/>
<dbReference type="SUPFAM" id="SSF53807">
    <property type="entry name" value="Helical backbone' metal receptor"/>
    <property type="match status" value="1"/>
</dbReference>
<dbReference type="PANTHER" id="PTHR30535">
    <property type="entry name" value="VITAMIN B12-BINDING PROTEIN"/>
    <property type="match status" value="1"/>
</dbReference>
<evidence type="ECO:0000313" key="2">
    <source>
        <dbReference type="EMBL" id="ABW01593.1"/>
    </source>
</evidence>
<dbReference type="KEGG" id="cma:Cmaq_0757"/>
<gene>
    <name evidence="2" type="ordered locus">Cmaq_0757</name>
</gene>
<dbReference type="Pfam" id="PF01497">
    <property type="entry name" value="Peripla_BP_2"/>
    <property type="match status" value="1"/>
</dbReference>
<dbReference type="EMBL" id="CP000852">
    <property type="protein sequence ID" value="ABW01593.1"/>
    <property type="molecule type" value="Genomic_DNA"/>
</dbReference>
<protein>
    <submittedName>
        <fullName evidence="2">Periplasmic binding protein</fullName>
    </submittedName>
</protein>
<dbReference type="GeneID" id="5709034"/>
<dbReference type="PROSITE" id="PS50983">
    <property type="entry name" value="FE_B12_PBP"/>
    <property type="match status" value="1"/>
</dbReference>
<evidence type="ECO:0000259" key="1">
    <source>
        <dbReference type="PROSITE" id="PS50983"/>
    </source>
</evidence>
<dbReference type="Gene3D" id="3.40.50.1980">
    <property type="entry name" value="Nitrogenase molybdenum iron protein domain"/>
    <property type="match status" value="1"/>
</dbReference>
<accession>A8MCT7</accession>
<dbReference type="InterPro" id="IPR050902">
    <property type="entry name" value="ABC_Transporter_SBP"/>
</dbReference>
<dbReference type="InterPro" id="IPR002491">
    <property type="entry name" value="ABC_transptr_periplasmic_BD"/>
</dbReference>
<dbReference type="Proteomes" id="UP000001137">
    <property type="component" value="Chromosome"/>
</dbReference>
<keyword evidence="3" id="KW-1185">Reference proteome</keyword>
<evidence type="ECO:0000313" key="3">
    <source>
        <dbReference type="Proteomes" id="UP000001137"/>
    </source>
</evidence>
<dbReference type="HOGENOM" id="CLU_038034_2_8_2"/>
<reference evidence="2 3" key="1">
    <citation type="submission" date="2007-10" db="EMBL/GenBank/DDBJ databases">
        <title>Complete sequence of Caldivirga maquilingensis IC-167.</title>
        <authorList>
            <consortium name="US DOE Joint Genome Institute"/>
            <person name="Copeland A."/>
            <person name="Lucas S."/>
            <person name="Lapidus A."/>
            <person name="Barry K."/>
            <person name="Glavina del Rio T."/>
            <person name="Dalin E."/>
            <person name="Tice H."/>
            <person name="Pitluck S."/>
            <person name="Saunders E."/>
            <person name="Brettin T."/>
            <person name="Bruce D."/>
            <person name="Detter J.C."/>
            <person name="Han C."/>
            <person name="Schmutz J."/>
            <person name="Larimer F."/>
            <person name="Land M."/>
            <person name="Hauser L."/>
            <person name="Kyrpides N."/>
            <person name="Ivanova N."/>
            <person name="Biddle J.F."/>
            <person name="Zhang Z."/>
            <person name="Fitz-Gibbon S.T."/>
            <person name="Lowe T.M."/>
            <person name="Saltikov C."/>
            <person name="House C.H."/>
            <person name="Richardson P."/>
        </authorList>
    </citation>
    <scope>NUCLEOTIDE SEQUENCE [LARGE SCALE GENOMIC DNA]</scope>
    <source>
        <strain evidence="3">ATCC 700844 / DSM 13496 / JCM 10307 / IC-167</strain>
    </source>
</reference>
<name>A8MCT7_CALMQ</name>